<dbReference type="VEuPathDB" id="FungiDB:PC110_g16691"/>
<reference evidence="4 5" key="1">
    <citation type="submission" date="2018-01" db="EMBL/GenBank/DDBJ databases">
        <title>Draft genome of the strawberry crown rot pathogen Phytophthora cactorum.</title>
        <authorList>
            <person name="Armitage A.D."/>
            <person name="Lysoe E."/>
            <person name="Nellist C.F."/>
            <person name="Harrison R.J."/>
            <person name="Brurberg M.B."/>
        </authorList>
    </citation>
    <scope>NUCLEOTIDE SEQUENCE [LARGE SCALE GENOMIC DNA]</scope>
    <source>
        <strain evidence="4 5">10300</strain>
    </source>
</reference>
<dbReference type="Proteomes" id="UP000251314">
    <property type="component" value="Unassembled WGS sequence"/>
</dbReference>
<sequence length="442" mass="49017">MSGKRRSVGGKAGCKNLFVLAKGTPMGFTVVLKGDKYFVGDVSENTSAWLAGLRKDDQLIRYFLNPPCRRENERVLWGSTTYDKIKAFCEDPERVQNHAVVQISIKTIGDPVWQNHTAWLTRQKRIEAKKNNLHDRDTASTDLRDFVAREDRRLVKAISLDVAESDSSTDKSTTSKRRQSKIATEAASDDDDSNHSDDSGEGKRRTSPVRTKKSPVRTKKTPVSARSSPVRTKTSPVSAQTATSLKRSSAGVNDDVARSAIKNRKLLTEDHASDVVLNATSTVVVRSMLLEEVIEGGDQRLHKLQPSCLTRSTLTEETLVLLMHEFVKIVDGKLELLPVHKMSEVPSRFAWNQPLHPLMCLPILQNDNKNWSMIAIVTTADTATIFEFGTNGQVEGLGFMIGSSLVTEGVQIRAGKYQPITTEIADKGLQLISYLWDHSGDV</sequence>
<evidence type="ECO:0000256" key="1">
    <source>
        <dbReference type="SAM" id="MobiDB-lite"/>
    </source>
</evidence>
<keyword evidence="5" id="KW-1185">Reference proteome</keyword>
<proteinExistence type="predicted"/>
<dbReference type="Proteomes" id="UP000774804">
    <property type="component" value="Unassembled WGS sequence"/>
</dbReference>
<dbReference type="EMBL" id="RCMV01000655">
    <property type="protein sequence ID" value="KAG3214251.1"/>
    <property type="molecule type" value="Genomic_DNA"/>
</dbReference>
<evidence type="ECO:0000313" key="3">
    <source>
        <dbReference type="EMBL" id="KAG3214251.1"/>
    </source>
</evidence>
<feature type="compositionally biased region" description="Basic residues" evidence="1">
    <location>
        <begin position="205"/>
        <end position="220"/>
    </location>
</feature>
<organism evidence="4 5">
    <name type="scientific">Phytophthora cactorum</name>
    <dbReference type="NCBI Taxonomy" id="29920"/>
    <lineage>
        <taxon>Eukaryota</taxon>
        <taxon>Sar</taxon>
        <taxon>Stramenopiles</taxon>
        <taxon>Oomycota</taxon>
        <taxon>Peronosporomycetes</taxon>
        <taxon>Peronosporales</taxon>
        <taxon>Peronosporaceae</taxon>
        <taxon>Phytophthora</taxon>
    </lineage>
</organism>
<name>A0A329RRG5_9STRA</name>
<evidence type="ECO:0000313" key="5">
    <source>
        <dbReference type="Proteomes" id="UP000251314"/>
    </source>
</evidence>
<evidence type="ECO:0000313" key="4">
    <source>
        <dbReference type="EMBL" id="RAW26920.1"/>
    </source>
</evidence>
<gene>
    <name evidence="4" type="ORF">PC110_g16691</name>
    <name evidence="2" type="ORF">PC115_g15921</name>
    <name evidence="3" type="ORF">PC129_g14834</name>
</gene>
<dbReference type="EMBL" id="MJFZ01000606">
    <property type="protein sequence ID" value="RAW26920.1"/>
    <property type="molecule type" value="Genomic_DNA"/>
</dbReference>
<protein>
    <submittedName>
        <fullName evidence="4">Uncharacterized protein</fullName>
    </submittedName>
</protein>
<comment type="caution">
    <text evidence="4">The sequence shown here is derived from an EMBL/GenBank/DDBJ whole genome shotgun (WGS) entry which is preliminary data.</text>
</comment>
<accession>A0A329RRG5</accession>
<feature type="compositionally biased region" description="Polar residues" evidence="1">
    <location>
        <begin position="224"/>
        <end position="251"/>
    </location>
</feature>
<dbReference type="EMBL" id="RCMI01000671">
    <property type="protein sequence ID" value="KAG2901276.1"/>
    <property type="molecule type" value="Genomic_DNA"/>
</dbReference>
<reference evidence="3" key="2">
    <citation type="submission" date="2018-05" db="EMBL/GenBank/DDBJ databases">
        <title>Effector identification in a new, highly contiguous assembly of the strawberry crown rot pathogen Phytophthora cactorum.</title>
        <authorList>
            <person name="Armitage A.D."/>
            <person name="Nellist C.F."/>
            <person name="Bates H."/>
            <person name="Vickerstaff R.J."/>
            <person name="Harrison R.J."/>
        </authorList>
    </citation>
    <scope>NUCLEOTIDE SEQUENCE</scope>
    <source>
        <strain evidence="2">4032</strain>
        <strain evidence="3">P421</strain>
    </source>
</reference>
<dbReference type="AlphaFoldDB" id="A0A329RRG5"/>
<feature type="compositionally biased region" description="Basic and acidic residues" evidence="1">
    <location>
        <begin position="193"/>
        <end position="204"/>
    </location>
</feature>
<evidence type="ECO:0000313" key="2">
    <source>
        <dbReference type="EMBL" id="KAG2901276.1"/>
    </source>
</evidence>
<feature type="region of interest" description="Disordered" evidence="1">
    <location>
        <begin position="162"/>
        <end position="252"/>
    </location>
</feature>
<dbReference type="Proteomes" id="UP000760860">
    <property type="component" value="Unassembled WGS sequence"/>
</dbReference>